<dbReference type="EMBL" id="JASJQH010000352">
    <property type="protein sequence ID" value="KAK9764878.1"/>
    <property type="molecule type" value="Genomic_DNA"/>
</dbReference>
<reference evidence="8 9" key="1">
    <citation type="submission" date="2023-04" db="EMBL/GenBank/DDBJ databases">
        <title>Genome of Basidiobolus ranarum AG-B5.</title>
        <authorList>
            <person name="Stajich J.E."/>
            <person name="Carter-House D."/>
            <person name="Gryganskyi A."/>
        </authorList>
    </citation>
    <scope>NUCLEOTIDE SEQUENCE [LARGE SCALE GENOMIC DNA]</scope>
    <source>
        <strain evidence="8 9">AG-B5</strain>
    </source>
</reference>
<evidence type="ECO:0000256" key="2">
    <source>
        <dbReference type="ARBA" id="ARBA00022692"/>
    </source>
</evidence>
<comment type="subcellular location">
    <subcellularLocation>
        <location evidence="1">Membrane</location>
        <topology evidence="1">Multi-pass membrane protein</topology>
    </subcellularLocation>
</comment>
<feature type="region of interest" description="Disordered" evidence="5">
    <location>
        <begin position="1"/>
        <end position="88"/>
    </location>
</feature>
<dbReference type="Proteomes" id="UP001479436">
    <property type="component" value="Unassembled WGS sequence"/>
</dbReference>
<feature type="compositionally biased region" description="Low complexity" evidence="5">
    <location>
        <begin position="64"/>
        <end position="74"/>
    </location>
</feature>
<proteinExistence type="predicted"/>
<dbReference type="InterPro" id="IPR020966">
    <property type="entry name" value="ALMT"/>
</dbReference>
<evidence type="ECO:0000256" key="1">
    <source>
        <dbReference type="ARBA" id="ARBA00004141"/>
    </source>
</evidence>
<keyword evidence="2 6" id="KW-0812">Transmembrane</keyword>
<feature type="region of interest" description="Disordered" evidence="5">
    <location>
        <begin position="102"/>
        <end position="146"/>
    </location>
</feature>
<feature type="transmembrane region" description="Helical" evidence="6">
    <location>
        <begin position="763"/>
        <end position="782"/>
    </location>
</feature>
<feature type="transmembrane region" description="Helical" evidence="6">
    <location>
        <begin position="290"/>
        <end position="310"/>
    </location>
</feature>
<evidence type="ECO:0000256" key="5">
    <source>
        <dbReference type="SAM" id="MobiDB-lite"/>
    </source>
</evidence>
<feature type="transmembrane region" description="Helical" evidence="6">
    <location>
        <begin position="317"/>
        <end position="338"/>
    </location>
</feature>
<feature type="compositionally biased region" description="Polar residues" evidence="5">
    <location>
        <begin position="31"/>
        <end position="63"/>
    </location>
</feature>
<dbReference type="PANTHER" id="PTHR47804">
    <property type="entry name" value="60S RIBOSOMAL PROTEIN L19"/>
    <property type="match status" value="1"/>
</dbReference>
<dbReference type="Pfam" id="PF11744">
    <property type="entry name" value="ALMT"/>
    <property type="match status" value="1"/>
</dbReference>
<evidence type="ECO:0000256" key="4">
    <source>
        <dbReference type="ARBA" id="ARBA00023136"/>
    </source>
</evidence>
<keyword evidence="9" id="KW-1185">Reference proteome</keyword>
<sequence length="811" mass="91464">MSWEFDPQDVPLSRMLSNHSAEENRPGFFDLSTSDDIATRMQEYTQVPKQRPKNSLLNENWPKSTSSRSFPSTSQYLEPQHSHLAHSTNPIVTVTDWTDPLQAGKSYEEPDTPLTSARSSVSDSSNIPSSWSNQSNKDKHKQMSVCSDSLAEQDMEYDGKPPVLLDSQARSKQPVDIKPKRNFLMRILAYTKESVVNSLTTSAFHSLIRCLFAFVVISLLMIIPSTSRWIGPVNILTCSGLVFFPPIRTLGAQFEASVLGILFIMISCAYSYAALASLVAYNSRDNAQDYGAPLITAAFIIFATLVLGYLRTKYTRLYTPCVAAQVTLFFALFSNLRITELSFLIVWNIHKPLLLAVGITFLCSFFIFPQSATGKLADETQNALNLTSELLENISKTFLVAGDDIKLPEELEVTRLSLRSSLGSLNAVGREAMYELSVDRCAPWDYNWIGSTLTTVGQTLGSMLLLVFKERAILPSDPHAPSLSSSLVRNDTLVVQIRKNQEFSISDDRIYKALLNTVRDPVARIVRVCCRVISHIQDQLKSKHSDSDSTGPNGQYGRTDVNTSLVNNSEAHSTIDELEHAIKEFDTTEVLCRHALKEMGLDTKPRDELFMVFTFLFCIREIARKLLKLAKFQKELCKLRVTKKRIWWPAVGIFTLLSAPRYDDIINTPEKDIDLVEQDNLAPSRNAEMHQHLRYRLWQFLMWFQNPEFKFSIKFTLALCLVAIPAFVSSTYDWFLQVHGNWGLVTVCLVMNQTVGSTISVGIYRIIGTIVGGFWGYLGWLASQGNPYIIAVFTYVIAIPCWYFFITKPQT</sequence>
<dbReference type="PANTHER" id="PTHR47804:SF3">
    <property type="entry name" value="PROTEIN BRE4"/>
    <property type="match status" value="1"/>
</dbReference>
<feature type="transmembrane region" description="Helical" evidence="6">
    <location>
        <begin position="788"/>
        <end position="806"/>
    </location>
</feature>
<feature type="region of interest" description="Disordered" evidence="5">
    <location>
        <begin position="542"/>
        <end position="561"/>
    </location>
</feature>
<feature type="transmembrane region" description="Helical" evidence="6">
    <location>
        <begin position="344"/>
        <end position="368"/>
    </location>
</feature>
<dbReference type="InterPro" id="IPR023244">
    <property type="entry name" value="Brefeldin_A-sensitivity_4"/>
</dbReference>
<dbReference type="InterPro" id="IPR052430">
    <property type="entry name" value="IVT-Associated"/>
</dbReference>
<feature type="transmembrane region" description="Helical" evidence="6">
    <location>
        <begin position="229"/>
        <end position="247"/>
    </location>
</feature>
<feature type="domain" description="Putative ER transporter 6TM N-terminal" evidence="7">
    <location>
        <begin position="294"/>
        <end position="467"/>
    </location>
</feature>
<evidence type="ECO:0000313" key="9">
    <source>
        <dbReference type="Proteomes" id="UP001479436"/>
    </source>
</evidence>
<keyword evidence="4 6" id="KW-0472">Membrane</keyword>
<accession>A0ABR2WTN8</accession>
<organism evidence="8 9">
    <name type="scientific">Basidiobolus ranarum</name>
    <dbReference type="NCBI Taxonomy" id="34480"/>
    <lineage>
        <taxon>Eukaryota</taxon>
        <taxon>Fungi</taxon>
        <taxon>Fungi incertae sedis</taxon>
        <taxon>Zoopagomycota</taxon>
        <taxon>Entomophthoromycotina</taxon>
        <taxon>Basidiobolomycetes</taxon>
        <taxon>Basidiobolales</taxon>
        <taxon>Basidiobolaceae</taxon>
        <taxon>Basidiobolus</taxon>
    </lineage>
</organism>
<evidence type="ECO:0000313" key="8">
    <source>
        <dbReference type="EMBL" id="KAK9764878.1"/>
    </source>
</evidence>
<name>A0ABR2WTN8_9FUNG</name>
<evidence type="ECO:0000256" key="6">
    <source>
        <dbReference type="SAM" id="Phobius"/>
    </source>
</evidence>
<feature type="transmembrane region" description="Helical" evidence="6">
    <location>
        <begin position="206"/>
        <end position="223"/>
    </location>
</feature>
<protein>
    <recommendedName>
        <fullName evidence="7">Putative ER transporter 6TM N-terminal domain-containing protein</fullName>
    </recommendedName>
</protein>
<comment type="caution">
    <text evidence="8">The sequence shown here is derived from an EMBL/GenBank/DDBJ whole genome shotgun (WGS) entry which is preliminary data.</text>
</comment>
<dbReference type="PRINTS" id="PR02047">
    <property type="entry name" value="BREFELDNASP4"/>
</dbReference>
<dbReference type="InterPro" id="IPR018823">
    <property type="entry name" value="ArAE_2_N"/>
</dbReference>
<feature type="compositionally biased region" description="Low complexity" evidence="5">
    <location>
        <begin position="119"/>
        <end position="135"/>
    </location>
</feature>
<evidence type="ECO:0000256" key="3">
    <source>
        <dbReference type="ARBA" id="ARBA00022989"/>
    </source>
</evidence>
<dbReference type="Pfam" id="PF10337">
    <property type="entry name" value="ArAE_2_N"/>
    <property type="match status" value="1"/>
</dbReference>
<evidence type="ECO:0000259" key="7">
    <source>
        <dbReference type="Pfam" id="PF10337"/>
    </source>
</evidence>
<feature type="transmembrane region" description="Helical" evidence="6">
    <location>
        <begin position="259"/>
        <end position="278"/>
    </location>
</feature>
<gene>
    <name evidence="8" type="ORF">K7432_007269</name>
</gene>
<keyword evidence="3 6" id="KW-1133">Transmembrane helix</keyword>